<dbReference type="InterPro" id="IPR036249">
    <property type="entry name" value="Thioredoxin-like_sf"/>
</dbReference>
<organism evidence="9 10">
    <name type="scientific">candidate division WS6 bacterium 34_10</name>
    <dbReference type="NCBI Taxonomy" id="1641389"/>
    <lineage>
        <taxon>Bacteria</taxon>
        <taxon>Candidatus Dojkabacteria</taxon>
    </lineage>
</organism>
<dbReference type="InterPro" id="IPR012336">
    <property type="entry name" value="Thioredoxin-like_fold"/>
</dbReference>
<comment type="similarity">
    <text evidence="1">Belongs to the thioredoxin family. DsbA subfamily.</text>
</comment>
<evidence type="ECO:0000256" key="3">
    <source>
        <dbReference type="ARBA" id="ARBA00023002"/>
    </source>
</evidence>
<name>A0A117LZR0_9BACT</name>
<dbReference type="Gene3D" id="3.40.30.10">
    <property type="entry name" value="Glutaredoxin"/>
    <property type="match status" value="1"/>
</dbReference>
<dbReference type="Gene3D" id="1.10.40.80">
    <property type="match status" value="1"/>
</dbReference>
<dbReference type="SUPFAM" id="SSF52833">
    <property type="entry name" value="Thioredoxin-like"/>
    <property type="match status" value="1"/>
</dbReference>
<keyword evidence="7" id="KW-0472">Membrane</keyword>
<feature type="region of interest" description="Disordered" evidence="6">
    <location>
        <begin position="50"/>
        <end position="69"/>
    </location>
</feature>
<protein>
    <submittedName>
        <fullName evidence="9">DsbA oxidoreductase</fullName>
    </submittedName>
</protein>
<dbReference type="GO" id="GO:0016491">
    <property type="term" value="F:oxidoreductase activity"/>
    <property type="evidence" value="ECO:0007669"/>
    <property type="project" value="UniProtKB-KW"/>
</dbReference>
<feature type="domain" description="Thioredoxin" evidence="8">
    <location>
        <begin position="53"/>
        <end position="256"/>
    </location>
</feature>
<gene>
    <name evidence="9" type="ORF">XD93_0975</name>
</gene>
<keyword evidence="5" id="KW-0676">Redox-active center</keyword>
<dbReference type="PANTHER" id="PTHR13887:SF14">
    <property type="entry name" value="DISULFIDE BOND FORMATION PROTEIN D"/>
    <property type="match status" value="1"/>
</dbReference>
<evidence type="ECO:0000256" key="5">
    <source>
        <dbReference type="ARBA" id="ARBA00023284"/>
    </source>
</evidence>
<reference evidence="10" key="1">
    <citation type="journal article" date="2015" name="MBio">
        <title>Genome-Resolved Metagenomic Analysis Reveals Roles for Candidate Phyla and Other Microbial Community Members in Biogeochemical Transformations in Oil Reservoirs.</title>
        <authorList>
            <person name="Hu P."/>
            <person name="Tom L."/>
            <person name="Singh A."/>
            <person name="Thomas B.C."/>
            <person name="Baker B.J."/>
            <person name="Piceno Y.M."/>
            <person name="Andersen G.L."/>
            <person name="Banfield J.F."/>
        </authorList>
    </citation>
    <scope>NUCLEOTIDE SEQUENCE [LARGE SCALE GENOMIC DNA]</scope>
</reference>
<keyword evidence="7" id="KW-0812">Transmembrane</keyword>
<keyword evidence="2" id="KW-0732">Signal</keyword>
<dbReference type="InterPro" id="IPR013766">
    <property type="entry name" value="Thioredoxin_domain"/>
</dbReference>
<feature type="transmembrane region" description="Helical" evidence="7">
    <location>
        <begin position="20"/>
        <end position="43"/>
    </location>
</feature>
<accession>A0A117LZR0</accession>
<dbReference type="Proteomes" id="UP000053904">
    <property type="component" value="Unassembled WGS sequence"/>
</dbReference>
<keyword evidence="3" id="KW-0560">Oxidoreductase</keyword>
<evidence type="ECO:0000256" key="2">
    <source>
        <dbReference type="ARBA" id="ARBA00022729"/>
    </source>
</evidence>
<feature type="compositionally biased region" description="Low complexity" evidence="6">
    <location>
        <begin position="50"/>
        <end position="63"/>
    </location>
</feature>
<evidence type="ECO:0000256" key="1">
    <source>
        <dbReference type="ARBA" id="ARBA00005791"/>
    </source>
</evidence>
<proteinExistence type="inferred from homology"/>
<dbReference type="PATRIC" id="fig|1641389.3.peg.1152"/>
<dbReference type="AlphaFoldDB" id="A0A117LZR0"/>
<dbReference type="Pfam" id="PF13462">
    <property type="entry name" value="Thioredoxin_4"/>
    <property type="match status" value="1"/>
</dbReference>
<evidence type="ECO:0000313" key="9">
    <source>
        <dbReference type="EMBL" id="KUK76346.1"/>
    </source>
</evidence>
<keyword evidence="4" id="KW-1015">Disulfide bond</keyword>
<evidence type="ECO:0000256" key="7">
    <source>
        <dbReference type="SAM" id="Phobius"/>
    </source>
</evidence>
<keyword evidence="7" id="KW-1133">Transmembrane helix</keyword>
<evidence type="ECO:0000256" key="4">
    <source>
        <dbReference type="ARBA" id="ARBA00023157"/>
    </source>
</evidence>
<evidence type="ECO:0000313" key="10">
    <source>
        <dbReference type="Proteomes" id="UP000053904"/>
    </source>
</evidence>
<dbReference type="EMBL" id="LGGO01000166">
    <property type="protein sequence ID" value="KUK76346.1"/>
    <property type="molecule type" value="Genomic_DNA"/>
</dbReference>
<evidence type="ECO:0000259" key="8">
    <source>
        <dbReference type="PROSITE" id="PS51352"/>
    </source>
</evidence>
<sequence length="256" mass="27909">MAKTKKKESKKKDEEVVINLDNIGTPIAILISGIIIATVIFFASRNNTPTTTDTTGDTTGDTTVESTGEGIGEFEPVSTTFSFDNLPVLGDMETAKVAIVEHSEFRCSFCKRHLDETFPSIAENYIDTGEVIYVYKEFAMYGDDIANAAKCVYHLEGTDVYKEFHTSAFNLEDDDAIYALAKEVGVNESDFEACYSSSQYQDEIDADKEAGAAAGIQGTPGFVVGTFDEDGNVDGVLIPGAYPYDSFVEVIESYLE</sequence>
<dbReference type="PROSITE" id="PS51352">
    <property type="entry name" value="THIOREDOXIN_2"/>
    <property type="match status" value="1"/>
</dbReference>
<dbReference type="PANTHER" id="PTHR13887">
    <property type="entry name" value="GLUTATHIONE S-TRANSFERASE KAPPA"/>
    <property type="match status" value="1"/>
</dbReference>
<evidence type="ECO:0000256" key="6">
    <source>
        <dbReference type="SAM" id="MobiDB-lite"/>
    </source>
</evidence>
<comment type="caution">
    <text evidence="9">The sequence shown here is derived from an EMBL/GenBank/DDBJ whole genome shotgun (WGS) entry which is preliminary data.</text>
</comment>